<dbReference type="AlphaFoldDB" id="A0A444W4Q5"/>
<reference evidence="6 7" key="1">
    <citation type="submission" date="2014-12" db="EMBL/GenBank/DDBJ databases">
        <title>Genome sequence of Flavobacterium anhuiense RCM74.</title>
        <authorList>
            <person name="Kim J.F."/>
            <person name="Song J.Y."/>
            <person name="Kwak M.-J."/>
            <person name="Lee S.-W."/>
        </authorList>
    </citation>
    <scope>NUCLEOTIDE SEQUENCE [LARGE SCALE GENOMIC DNA]</scope>
    <source>
        <strain evidence="6 7">RCM74</strain>
    </source>
</reference>
<protein>
    <submittedName>
        <fullName evidence="6">TonB-dependent receptor, plug</fullName>
    </submittedName>
</protein>
<dbReference type="Pfam" id="PF00593">
    <property type="entry name" value="TonB_dep_Rec_b-barrel"/>
    <property type="match status" value="1"/>
</dbReference>
<dbReference type="Gene3D" id="2.60.40.1120">
    <property type="entry name" value="Carboxypeptidase-like, regulatory domain"/>
    <property type="match status" value="1"/>
</dbReference>
<dbReference type="InterPro" id="IPR008969">
    <property type="entry name" value="CarboxyPept-like_regulatory"/>
</dbReference>
<keyword evidence="1" id="KW-0998">Cell outer membrane</keyword>
<dbReference type="InterPro" id="IPR037066">
    <property type="entry name" value="Plug_dom_sf"/>
</dbReference>
<dbReference type="PROSITE" id="PS52016">
    <property type="entry name" value="TONB_DEPENDENT_REC_3"/>
    <property type="match status" value="1"/>
</dbReference>
<comment type="similarity">
    <text evidence="1 2">Belongs to the TonB-dependent receptor family.</text>
</comment>
<dbReference type="InterPro" id="IPR023997">
    <property type="entry name" value="TonB-dep_OMP_SusC/RagA_CS"/>
</dbReference>
<comment type="subcellular location">
    <subcellularLocation>
        <location evidence="1">Cell outer membrane</location>
        <topology evidence="1">Multi-pass membrane protein</topology>
    </subcellularLocation>
</comment>
<proteinExistence type="inferred from homology"/>
<feature type="signal peptide" evidence="3">
    <location>
        <begin position="1"/>
        <end position="19"/>
    </location>
</feature>
<dbReference type="Gene3D" id="2.170.130.10">
    <property type="entry name" value="TonB-dependent receptor, plug domain"/>
    <property type="match status" value="1"/>
</dbReference>
<dbReference type="Pfam" id="PF07715">
    <property type="entry name" value="Plug"/>
    <property type="match status" value="1"/>
</dbReference>
<keyword evidence="1" id="KW-0813">Transport</keyword>
<feature type="chain" id="PRO_5019066594" evidence="3">
    <location>
        <begin position="20"/>
        <end position="1094"/>
    </location>
</feature>
<keyword evidence="1 2" id="KW-0472">Membrane</keyword>
<keyword evidence="1" id="KW-0812">Transmembrane</keyword>
<evidence type="ECO:0000256" key="3">
    <source>
        <dbReference type="SAM" id="SignalP"/>
    </source>
</evidence>
<dbReference type="SUPFAM" id="SSF49464">
    <property type="entry name" value="Carboxypeptidase regulatory domain-like"/>
    <property type="match status" value="1"/>
</dbReference>
<feature type="domain" description="TonB-dependent receptor plug" evidence="5">
    <location>
        <begin position="119"/>
        <end position="222"/>
    </location>
</feature>
<dbReference type="GO" id="GO:0009279">
    <property type="term" value="C:cell outer membrane"/>
    <property type="evidence" value="ECO:0007669"/>
    <property type="project" value="UniProtKB-SubCell"/>
</dbReference>
<dbReference type="InterPro" id="IPR000531">
    <property type="entry name" value="Beta-barrel_TonB"/>
</dbReference>
<dbReference type="NCBIfam" id="TIGR04056">
    <property type="entry name" value="OMP_RagA_SusC"/>
    <property type="match status" value="1"/>
</dbReference>
<dbReference type="SUPFAM" id="SSF56935">
    <property type="entry name" value="Porins"/>
    <property type="match status" value="1"/>
</dbReference>
<evidence type="ECO:0000259" key="5">
    <source>
        <dbReference type="Pfam" id="PF07715"/>
    </source>
</evidence>
<dbReference type="Proteomes" id="UP000290433">
    <property type="component" value="Unassembled WGS sequence"/>
</dbReference>
<dbReference type="InterPro" id="IPR039426">
    <property type="entry name" value="TonB-dep_rcpt-like"/>
</dbReference>
<evidence type="ECO:0000256" key="1">
    <source>
        <dbReference type="PROSITE-ProRule" id="PRU01360"/>
    </source>
</evidence>
<dbReference type="OrthoDB" id="9768177at2"/>
<dbReference type="InterPro" id="IPR012910">
    <property type="entry name" value="Plug_dom"/>
</dbReference>
<gene>
    <name evidence="6" type="ORF">NU08_0298</name>
</gene>
<dbReference type="RefSeq" id="WP_129745450.1">
    <property type="nucleotide sequence ID" value="NZ_JUIV01000001.1"/>
</dbReference>
<evidence type="ECO:0000259" key="4">
    <source>
        <dbReference type="Pfam" id="PF00593"/>
    </source>
</evidence>
<sequence>MKKLLFISVLFLCIQAAFGQTKTVTGTVKNKKDGFPLPGVSVLIQGTSNGTTTDFDGKYSISVAPGRSLSFSYMGFETAVVKVDGQQKINIDMAESAAKLDEVVVVGFSSQKKVNLTGAVAKVDVKKALGSIPVTDITKGLQGTTPGLNITYNSGSIGKQSKINIRGAGTIVNGEVSGSPLILVDGVPGDLSLLNAEDVESMSVLKDAASASIYGARAAFGVILVTTKSGKNAKGKVRFAYSVNTGISNPISLIQFNDPTVELPAMIEAQARAGNANPESFGMNYKTLLPGIINWKEKYAATRNPNDKNMILGEDFDVIGGREYFYRIWNPHDEMLKKNSIQTLHNLSAQGSLGEKSSFIVSLGLANQDGVMKINTETNKRFSLNMGMTTQLTNWLTGDFKVLGTFQEYDSPFNYYNNGVDTAGNGYFGYYMRWGSYFPYGTYNGTYFRHAPGYMANASQNENKSNDMRISGKLTAQITKDFNLIGEYSINTNFSSLKMNGGQVPLWDWWTSAADLVAGKPTSMETANDFVAQAKTSYTRNVANIYANYTKTLGENHNFKVLGGLNTEWYDQERTYARRNTLLDKSKPEFNLAIGDQFTAPLVANDILNPGLSRYAIAGFFARVNYDYKGKYLLEVNGRYDGSSKFPTDEQWGFFPSASVGYRISEEAFMEGTKSWLNDLKIRGSVGSIGNQNIANNAFLPVMTNVTTNPNPYWIGSGSTIPPTVNQPTNVDPNLTWEKVTTQDIGIDIRIFNMLGLTFDYYQRDTKGMLAPGKTLPGSFGQAAANTNSGNLRTKGWELALNFNKQINQNVSVYADLTLSDNTTEVTEWNNSAKLISTSSFYAGQKLGEIWGLETDRLIQTTDQIDATGLIINGVDYKNIRTGAFKFGPGDVMYKDLDGDGVISRGDGTALKPGDLKVIGNTTPRYQYGIRLGSALYGFDIDAFFQGVGKREYWATSDLVLPFYNRTDAMYVNQNDYWTPENTDAYFPNPYPNHAGNAFGTYAPGSNNFVAQSRYLLDMSYLRLKSVTIGYTFPKSITEKIGIDKIRPYVSGLNLATWKSSKLPVDPEINETEAAWGRTFPYSKTISFGIQLAF</sequence>
<dbReference type="EMBL" id="JUIV01000001">
    <property type="protein sequence ID" value="RYJ40861.1"/>
    <property type="molecule type" value="Genomic_DNA"/>
</dbReference>
<dbReference type="InterPro" id="IPR023996">
    <property type="entry name" value="TonB-dep_OMP_SusC/RagA"/>
</dbReference>
<comment type="caution">
    <text evidence="6">The sequence shown here is derived from an EMBL/GenBank/DDBJ whole genome shotgun (WGS) entry which is preliminary data.</text>
</comment>
<keyword evidence="6" id="KW-0675">Receptor</keyword>
<organism evidence="6 7">
    <name type="scientific">Flavobacterium anhuiense</name>
    <dbReference type="NCBI Taxonomy" id="459526"/>
    <lineage>
        <taxon>Bacteria</taxon>
        <taxon>Pseudomonadati</taxon>
        <taxon>Bacteroidota</taxon>
        <taxon>Flavobacteriia</taxon>
        <taxon>Flavobacteriales</taxon>
        <taxon>Flavobacteriaceae</taxon>
        <taxon>Flavobacterium</taxon>
    </lineage>
</organism>
<dbReference type="Pfam" id="PF13715">
    <property type="entry name" value="CarbopepD_reg_2"/>
    <property type="match status" value="1"/>
</dbReference>
<evidence type="ECO:0000256" key="2">
    <source>
        <dbReference type="RuleBase" id="RU003357"/>
    </source>
</evidence>
<evidence type="ECO:0000313" key="7">
    <source>
        <dbReference type="Proteomes" id="UP000290433"/>
    </source>
</evidence>
<keyword evidence="2" id="KW-0798">TonB box</keyword>
<dbReference type="NCBIfam" id="TIGR04057">
    <property type="entry name" value="SusC_RagA_signa"/>
    <property type="match status" value="1"/>
</dbReference>
<keyword evidence="3" id="KW-0732">Signal</keyword>
<evidence type="ECO:0000313" key="6">
    <source>
        <dbReference type="EMBL" id="RYJ40861.1"/>
    </source>
</evidence>
<accession>A0A444W4Q5</accession>
<keyword evidence="1" id="KW-1134">Transmembrane beta strand</keyword>
<name>A0A444W4Q5_9FLAO</name>
<feature type="domain" description="TonB-dependent receptor-like beta-barrel" evidence="4">
    <location>
        <begin position="417"/>
        <end position="848"/>
    </location>
</feature>